<dbReference type="RefSeq" id="XP_022307083.1">
    <property type="nucleotide sequence ID" value="XM_022451375.1"/>
</dbReference>
<dbReference type="GeneID" id="111113264"/>
<feature type="domain" description="CBS" evidence="7">
    <location>
        <begin position="355"/>
        <end position="415"/>
    </location>
</feature>
<dbReference type="InterPro" id="IPR000644">
    <property type="entry name" value="CBS_dom"/>
</dbReference>
<dbReference type="GO" id="GO:0031588">
    <property type="term" value="C:nucleotide-activated protein kinase complex"/>
    <property type="evidence" value="ECO:0007669"/>
    <property type="project" value="TreeGrafter"/>
</dbReference>
<dbReference type="Proteomes" id="UP000694844">
    <property type="component" value="Chromosome 9"/>
</dbReference>
<feature type="region of interest" description="Disordered" evidence="6">
    <location>
        <begin position="97"/>
        <end position="299"/>
    </location>
</feature>
<dbReference type="SMART" id="SM00116">
    <property type="entry name" value="CBS"/>
    <property type="match status" value="4"/>
</dbReference>
<evidence type="ECO:0000256" key="3">
    <source>
        <dbReference type="ARBA" id="ARBA00023122"/>
    </source>
</evidence>
<keyword evidence="2" id="KW-0677">Repeat</keyword>
<protein>
    <submittedName>
        <fullName evidence="9">LOW QUALITY PROTEIN: 5'-AMP-activated protein kinase subunit gamma-2-like</fullName>
    </submittedName>
</protein>
<dbReference type="PANTHER" id="PTHR13780:SF35">
    <property type="entry name" value="LD22662P"/>
    <property type="match status" value="1"/>
</dbReference>
<comment type="subunit">
    <text evidence="4">AMPK is a heterotrimer of an alpha catalytic subunit (PRKAA1 or PRKAA2), a beta (PRKAB1 or PRKAB2) and a gamma non-catalytic subunits (PRKAG1, PRKAG2 or PRKAG3). Interacts with FNIP1 and FNIP2.</text>
</comment>
<feature type="domain" description="CBS" evidence="7">
    <location>
        <begin position="509"/>
        <end position="569"/>
    </location>
</feature>
<dbReference type="InterPro" id="IPR046342">
    <property type="entry name" value="CBS_dom_sf"/>
</dbReference>
<dbReference type="InterPro" id="IPR050511">
    <property type="entry name" value="AMPK_gamma/SDS23_families"/>
</dbReference>
<evidence type="ECO:0000313" key="8">
    <source>
        <dbReference type="Proteomes" id="UP000694844"/>
    </source>
</evidence>
<feature type="domain" description="CBS" evidence="7">
    <location>
        <begin position="584"/>
        <end position="642"/>
    </location>
</feature>
<evidence type="ECO:0000313" key="9">
    <source>
        <dbReference type="RefSeq" id="XP_022307083.1"/>
    </source>
</evidence>
<evidence type="ECO:0000256" key="2">
    <source>
        <dbReference type="ARBA" id="ARBA00022737"/>
    </source>
</evidence>
<accession>A0A8B8BUQ2</accession>
<proteinExistence type="inferred from homology"/>
<dbReference type="Pfam" id="PF00571">
    <property type="entry name" value="CBS"/>
    <property type="match status" value="3"/>
</dbReference>
<organism evidence="8 9">
    <name type="scientific">Crassostrea virginica</name>
    <name type="common">Eastern oyster</name>
    <dbReference type="NCBI Taxonomy" id="6565"/>
    <lineage>
        <taxon>Eukaryota</taxon>
        <taxon>Metazoa</taxon>
        <taxon>Spiralia</taxon>
        <taxon>Lophotrochozoa</taxon>
        <taxon>Mollusca</taxon>
        <taxon>Bivalvia</taxon>
        <taxon>Autobranchia</taxon>
        <taxon>Pteriomorphia</taxon>
        <taxon>Ostreida</taxon>
        <taxon>Ostreoidea</taxon>
        <taxon>Ostreidae</taxon>
        <taxon>Crassostrea</taxon>
    </lineage>
</organism>
<dbReference type="OrthoDB" id="449052at2759"/>
<reference evidence="9" key="1">
    <citation type="submission" date="2025-08" db="UniProtKB">
        <authorList>
            <consortium name="RefSeq"/>
        </authorList>
    </citation>
    <scope>IDENTIFICATION</scope>
    <source>
        <tissue evidence="9">Whole sample</tissue>
    </source>
</reference>
<evidence type="ECO:0000259" key="7">
    <source>
        <dbReference type="PROSITE" id="PS51371"/>
    </source>
</evidence>
<feature type="compositionally biased region" description="Basic and acidic residues" evidence="6">
    <location>
        <begin position="225"/>
        <end position="253"/>
    </location>
</feature>
<dbReference type="GO" id="GO:0019901">
    <property type="term" value="F:protein kinase binding"/>
    <property type="evidence" value="ECO:0007669"/>
    <property type="project" value="TreeGrafter"/>
</dbReference>
<evidence type="ECO:0000256" key="6">
    <source>
        <dbReference type="SAM" id="MobiDB-lite"/>
    </source>
</evidence>
<keyword evidence="3 5" id="KW-0129">CBS domain</keyword>
<feature type="region of interest" description="Disordered" evidence="6">
    <location>
        <begin position="48"/>
        <end position="69"/>
    </location>
</feature>
<evidence type="ECO:0000256" key="4">
    <source>
        <dbReference type="ARBA" id="ARBA00025878"/>
    </source>
</evidence>
<feature type="compositionally biased region" description="Polar residues" evidence="6">
    <location>
        <begin position="276"/>
        <end position="285"/>
    </location>
</feature>
<dbReference type="GO" id="GO:0005737">
    <property type="term" value="C:cytoplasm"/>
    <property type="evidence" value="ECO:0007669"/>
    <property type="project" value="TreeGrafter"/>
</dbReference>
<dbReference type="GO" id="GO:0005634">
    <property type="term" value="C:nucleus"/>
    <property type="evidence" value="ECO:0007669"/>
    <property type="project" value="TreeGrafter"/>
</dbReference>
<keyword evidence="8" id="KW-1185">Reference proteome</keyword>
<dbReference type="Gene3D" id="3.10.580.10">
    <property type="entry name" value="CBS-domain"/>
    <property type="match status" value="2"/>
</dbReference>
<name>A0A8B8BUQ2_CRAVI</name>
<dbReference type="SUPFAM" id="SSF54631">
    <property type="entry name" value="CBS-domain pair"/>
    <property type="match status" value="2"/>
</dbReference>
<dbReference type="PANTHER" id="PTHR13780">
    <property type="entry name" value="AMP-ACTIVATED PROTEIN KINASE, GAMMA REGULATORY SUBUNIT"/>
    <property type="match status" value="1"/>
</dbReference>
<sequence length="647" mass="72926">MSSHKKSHQHNNNNHHGLQQLAVGLQPLNLNLPDTPPVFTFTVMDYSSPEKPTDVTPTQKKVTKPSDLGRGVFATNTSNCKDLGNFAMPLLEQGVNDATNSNDLPEGDYRPRSGSAGIRGLFNKKQRKQSGDDMKHSPSTSAKVKSFFAETFRPRSKSDLSGVKKPGKRHSAKMDQSMDESHLRDSISPGKMEQCSPPGGGLPPGIPNHRGDHMSPMGQLLGGQLDDHNKNRHSSGHDFMDRFRTRSNSDSRTRPSKGKLIQQRSISPSHDHSFSPRKTSNSNEPKSAPPNMKGPSYLNNDHTHAIIYKSDPPVRFNLDGDLPEMSNMEIEDLDENIDQAFAKFMRAHKCYDLIPTSAKLVIFDTQLNVKKAFFALVYNGVRAAPLWDSGKQDYVGMLTITDFINILHKYYKSPLIKMEELENHKIQTWREELKDKQRPFVCIEPDANLYQAIKTLITSKVHRLPVVDRVSGNALYVLTHKRILKFLYIYINELPKPGYMRQSLEELSIGTYENLVKATPRTPIIKALNMFVDHHISALPVCDEDGRVINIYAKFDVINLAAEKTYNDLDITIEQALQHKTQGWFEGVVTCTKSDTLEVVIEKIVKAEVHRLIVVDDQQRMFGVVSLSDILNYLILKPFGDFVTKKS</sequence>
<evidence type="ECO:0000256" key="1">
    <source>
        <dbReference type="ARBA" id="ARBA00006750"/>
    </source>
</evidence>
<evidence type="ECO:0000256" key="5">
    <source>
        <dbReference type="PROSITE-ProRule" id="PRU00703"/>
    </source>
</evidence>
<gene>
    <name evidence="9" type="primary">LOC111113264</name>
</gene>
<comment type="similarity">
    <text evidence="1">Belongs to the 5'-AMP-activated protein kinase gamma subunit family.</text>
</comment>
<feature type="domain" description="CBS" evidence="7">
    <location>
        <begin position="436"/>
        <end position="494"/>
    </location>
</feature>
<dbReference type="GO" id="GO:0019887">
    <property type="term" value="F:protein kinase regulator activity"/>
    <property type="evidence" value="ECO:0007669"/>
    <property type="project" value="TreeGrafter"/>
</dbReference>
<dbReference type="AlphaFoldDB" id="A0A8B8BUQ2"/>
<dbReference type="KEGG" id="cvn:111113264"/>
<dbReference type="PROSITE" id="PS51371">
    <property type="entry name" value="CBS"/>
    <property type="match status" value="4"/>
</dbReference>
<dbReference type="CDD" id="cd04641">
    <property type="entry name" value="CBS_euAMPK_gamma-like_repeat2"/>
    <property type="match status" value="1"/>
</dbReference>
<dbReference type="GO" id="GO:0016208">
    <property type="term" value="F:AMP binding"/>
    <property type="evidence" value="ECO:0007669"/>
    <property type="project" value="TreeGrafter"/>
</dbReference>
<dbReference type="CDD" id="cd04618">
    <property type="entry name" value="CBS_euAMPK_gamma-like_repeat1"/>
    <property type="match status" value="1"/>
</dbReference>